<evidence type="ECO:0000256" key="1">
    <source>
        <dbReference type="SAM" id="MobiDB-lite"/>
    </source>
</evidence>
<feature type="transmembrane region" description="Helical" evidence="2">
    <location>
        <begin position="37"/>
        <end position="57"/>
    </location>
</feature>
<gene>
    <name evidence="3" type="ORF">FB45DRAFT_554692</name>
</gene>
<keyword evidence="4" id="KW-1185">Reference proteome</keyword>
<sequence length="97" mass="10431">MSACQPNQLDCNDLDPPAANNNNSTGGNSTWSGAHRFIGVASVASLLLLGVLLWIVLGAWPRRKLRALLCGVTPEEVKKIGTPSKDVKLKIPQELVR</sequence>
<protein>
    <submittedName>
        <fullName evidence="3">Uncharacterized protein</fullName>
    </submittedName>
</protein>
<dbReference type="EMBL" id="JARKIF010000009">
    <property type="protein sequence ID" value="KAJ7631031.1"/>
    <property type="molecule type" value="Genomic_DNA"/>
</dbReference>
<keyword evidence="2" id="KW-0472">Membrane</keyword>
<evidence type="ECO:0000256" key="2">
    <source>
        <dbReference type="SAM" id="Phobius"/>
    </source>
</evidence>
<proteinExistence type="predicted"/>
<dbReference type="AlphaFoldDB" id="A0AAD7FLR1"/>
<feature type="compositionally biased region" description="Polar residues" evidence="1">
    <location>
        <begin position="1"/>
        <end position="10"/>
    </location>
</feature>
<keyword evidence="2" id="KW-1133">Transmembrane helix</keyword>
<name>A0AAD7FLR1_9AGAR</name>
<feature type="compositionally biased region" description="Low complexity" evidence="1">
    <location>
        <begin position="14"/>
        <end position="27"/>
    </location>
</feature>
<feature type="region of interest" description="Disordered" evidence="1">
    <location>
        <begin position="1"/>
        <end position="27"/>
    </location>
</feature>
<dbReference type="Proteomes" id="UP001221142">
    <property type="component" value="Unassembled WGS sequence"/>
</dbReference>
<accession>A0AAD7FLR1</accession>
<comment type="caution">
    <text evidence="3">The sequence shown here is derived from an EMBL/GenBank/DDBJ whole genome shotgun (WGS) entry which is preliminary data.</text>
</comment>
<evidence type="ECO:0000313" key="4">
    <source>
        <dbReference type="Proteomes" id="UP001221142"/>
    </source>
</evidence>
<keyword evidence="2" id="KW-0812">Transmembrane</keyword>
<reference evidence="3" key="1">
    <citation type="submission" date="2023-03" db="EMBL/GenBank/DDBJ databases">
        <title>Massive genome expansion in bonnet fungi (Mycena s.s.) driven by repeated elements and novel gene families across ecological guilds.</title>
        <authorList>
            <consortium name="Lawrence Berkeley National Laboratory"/>
            <person name="Harder C.B."/>
            <person name="Miyauchi S."/>
            <person name="Viragh M."/>
            <person name="Kuo A."/>
            <person name="Thoen E."/>
            <person name="Andreopoulos B."/>
            <person name="Lu D."/>
            <person name="Skrede I."/>
            <person name="Drula E."/>
            <person name="Henrissat B."/>
            <person name="Morin E."/>
            <person name="Kohler A."/>
            <person name="Barry K."/>
            <person name="LaButti K."/>
            <person name="Morin E."/>
            <person name="Salamov A."/>
            <person name="Lipzen A."/>
            <person name="Mereny Z."/>
            <person name="Hegedus B."/>
            <person name="Baldrian P."/>
            <person name="Stursova M."/>
            <person name="Weitz H."/>
            <person name="Taylor A."/>
            <person name="Grigoriev I.V."/>
            <person name="Nagy L.G."/>
            <person name="Martin F."/>
            <person name="Kauserud H."/>
        </authorList>
    </citation>
    <scope>NUCLEOTIDE SEQUENCE</scope>
    <source>
        <strain evidence="3">9284</strain>
    </source>
</reference>
<evidence type="ECO:0000313" key="3">
    <source>
        <dbReference type="EMBL" id="KAJ7631031.1"/>
    </source>
</evidence>
<organism evidence="3 4">
    <name type="scientific">Roridomyces roridus</name>
    <dbReference type="NCBI Taxonomy" id="1738132"/>
    <lineage>
        <taxon>Eukaryota</taxon>
        <taxon>Fungi</taxon>
        <taxon>Dikarya</taxon>
        <taxon>Basidiomycota</taxon>
        <taxon>Agaricomycotina</taxon>
        <taxon>Agaricomycetes</taxon>
        <taxon>Agaricomycetidae</taxon>
        <taxon>Agaricales</taxon>
        <taxon>Marasmiineae</taxon>
        <taxon>Mycenaceae</taxon>
        <taxon>Roridomyces</taxon>
    </lineage>
</organism>